<evidence type="ECO:0000313" key="1">
    <source>
        <dbReference type="EMBL" id="AGC71874.1"/>
    </source>
</evidence>
<proteinExistence type="predicted"/>
<protein>
    <submittedName>
        <fullName evidence="1">PvcA protein</fullName>
    </submittedName>
</protein>
<accession>L7VWE3</accession>
<dbReference type="PANTHER" id="PTHR37285:SF5">
    <property type="entry name" value="SPORE WALL MATURATION PROTEIN DIT1"/>
    <property type="match status" value="1"/>
</dbReference>
<dbReference type="InterPro" id="IPR007817">
    <property type="entry name" value="Isocyanide_synthase_DIT1"/>
</dbReference>
<sequence length="303" mass="34911">MIAEKVLMLLNACKRLVVPCTLHKKWECLNMHLLKIEAFIEKNEPLQFILPAFPAKSANANKTFSFLPDLGEKLALIFLNDLCNAIEGFYAPGACIKICSDGRVFSDLVQVQDADISAYFQKMQEIIDSEKLQNISLYSLDDYYGSSDHQQMRHQLVEEYAVSCDEFRESMKSNPDSLQLFNGMHRFIFEDNLFHFQDLSRNRVRKLSGEITLQVIQRSNAFSRLLERVFPEALRLSIHPQRCGSEKIGIMLLKADNPWATPWHRVVLYQDKHPLLVRKSEAEALGAAPVFINNHFSHYELMN</sequence>
<name>L7VWE3_9BACT</name>
<reference evidence="1" key="1">
    <citation type="submission" date="2012-09" db="EMBL/GenBank/DDBJ databases">
        <title>Metagenomic Characterization of a Microbial Community in Wastewater Detects High Levels of Antibiotic Resistance.</title>
        <authorList>
            <person name="Abrams M."/>
            <person name="Caldwell A."/>
            <person name="Vandaei E."/>
            <person name="Lee W."/>
            <person name="Perrott J."/>
            <person name="Khan S.Y."/>
            <person name="Ta J."/>
            <person name="Romero D."/>
            <person name="Nguyen V."/>
            <person name="Pourmand N."/>
            <person name="Ouverney C.C."/>
        </authorList>
    </citation>
    <scope>NUCLEOTIDE SEQUENCE</scope>
</reference>
<dbReference type="EMBL" id="JX649885">
    <property type="protein sequence ID" value="AGC71874.1"/>
    <property type="molecule type" value="Genomic_DNA"/>
</dbReference>
<organism evidence="1">
    <name type="scientific">uncultured bacterium A1Q1_fos_2140</name>
    <dbReference type="NCBI Taxonomy" id="1256565"/>
    <lineage>
        <taxon>Bacteria</taxon>
        <taxon>environmental samples</taxon>
    </lineage>
</organism>
<dbReference type="PANTHER" id="PTHR37285">
    <property type="entry name" value="SPORE WALL MATURATION PROTEIN DIT1"/>
    <property type="match status" value="1"/>
</dbReference>
<dbReference type="Pfam" id="PF05141">
    <property type="entry name" value="DIT1_PvcA"/>
    <property type="match status" value="1"/>
</dbReference>
<dbReference type="AlphaFoldDB" id="L7VWE3"/>